<comment type="caution">
    <text evidence="1">The sequence shown here is derived from an EMBL/GenBank/DDBJ whole genome shotgun (WGS) entry which is preliminary data.</text>
</comment>
<accession>A0A0K9P0A9</accession>
<proteinExistence type="predicted"/>
<protein>
    <submittedName>
        <fullName evidence="1">Uncharacterized protein</fullName>
    </submittedName>
</protein>
<keyword evidence="2" id="KW-1185">Reference proteome</keyword>
<dbReference type="Proteomes" id="UP000036987">
    <property type="component" value="Unassembled WGS sequence"/>
</dbReference>
<dbReference type="AlphaFoldDB" id="A0A0K9P0A9"/>
<evidence type="ECO:0000313" key="1">
    <source>
        <dbReference type="EMBL" id="KMZ61625.1"/>
    </source>
</evidence>
<reference evidence="2" key="1">
    <citation type="journal article" date="2016" name="Nature">
        <title>The genome of the seagrass Zostera marina reveals angiosperm adaptation to the sea.</title>
        <authorList>
            <person name="Olsen J.L."/>
            <person name="Rouze P."/>
            <person name="Verhelst B."/>
            <person name="Lin Y.-C."/>
            <person name="Bayer T."/>
            <person name="Collen J."/>
            <person name="Dattolo E."/>
            <person name="De Paoli E."/>
            <person name="Dittami S."/>
            <person name="Maumus F."/>
            <person name="Michel G."/>
            <person name="Kersting A."/>
            <person name="Lauritano C."/>
            <person name="Lohaus R."/>
            <person name="Toepel M."/>
            <person name="Tonon T."/>
            <person name="Vanneste K."/>
            <person name="Amirebrahimi M."/>
            <person name="Brakel J."/>
            <person name="Bostroem C."/>
            <person name="Chovatia M."/>
            <person name="Grimwood J."/>
            <person name="Jenkins J.W."/>
            <person name="Jueterbock A."/>
            <person name="Mraz A."/>
            <person name="Stam W.T."/>
            <person name="Tice H."/>
            <person name="Bornberg-Bauer E."/>
            <person name="Green P.J."/>
            <person name="Pearson G.A."/>
            <person name="Procaccini G."/>
            <person name="Duarte C.M."/>
            <person name="Schmutz J."/>
            <person name="Reusch T.B.H."/>
            <person name="Van de Peer Y."/>
        </authorList>
    </citation>
    <scope>NUCLEOTIDE SEQUENCE [LARGE SCALE GENOMIC DNA]</scope>
    <source>
        <strain evidence="2">cv. Finnish</strain>
    </source>
</reference>
<organism evidence="1 2">
    <name type="scientific">Zostera marina</name>
    <name type="common">Eelgrass</name>
    <dbReference type="NCBI Taxonomy" id="29655"/>
    <lineage>
        <taxon>Eukaryota</taxon>
        <taxon>Viridiplantae</taxon>
        <taxon>Streptophyta</taxon>
        <taxon>Embryophyta</taxon>
        <taxon>Tracheophyta</taxon>
        <taxon>Spermatophyta</taxon>
        <taxon>Magnoliopsida</taxon>
        <taxon>Liliopsida</taxon>
        <taxon>Zosteraceae</taxon>
        <taxon>Zostera</taxon>
    </lineage>
</organism>
<name>A0A0K9P0A9_ZOSMR</name>
<gene>
    <name evidence="1" type="ORF">ZOSMA_50G00450</name>
</gene>
<dbReference type="EMBL" id="LFYR01001452">
    <property type="protein sequence ID" value="KMZ61625.1"/>
    <property type="molecule type" value="Genomic_DNA"/>
</dbReference>
<sequence>MHQLDNYPSKLIARPVTDGQTTHLLKYKSESNTNGNFGWLLISQANHLFSTINLYLIP</sequence>
<evidence type="ECO:0000313" key="2">
    <source>
        <dbReference type="Proteomes" id="UP000036987"/>
    </source>
</evidence>